<dbReference type="InterPro" id="IPR050556">
    <property type="entry name" value="Type_II_TA_system_RNase"/>
</dbReference>
<evidence type="ECO:0000256" key="8">
    <source>
        <dbReference type="HAMAP-Rule" id="MF_00265"/>
    </source>
</evidence>
<protein>
    <recommendedName>
        <fullName evidence="8">Ribonuclease VapC</fullName>
        <shortName evidence="8">RNase VapC</shortName>
        <ecNumber evidence="8">3.1.-.-</ecNumber>
    </recommendedName>
    <alternativeName>
        <fullName evidence="8">Toxin VapC</fullName>
    </alternativeName>
</protein>
<dbReference type="GO" id="GO:0000287">
    <property type="term" value="F:magnesium ion binding"/>
    <property type="evidence" value="ECO:0007669"/>
    <property type="project" value="UniProtKB-UniRule"/>
</dbReference>
<dbReference type="EC" id="3.1.-.-" evidence="8"/>
<evidence type="ECO:0000256" key="2">
    <source>
        <dbReference type="ARBA" id="ARBA00022649"/>
    </source>
</evidence>
<keyword evidence="2 8" id="KW-1277">Toxin-antitoxin system</keyword>
<dbReference type="InterPro" id="IPR022907">
    <property type="entry name" value="VapC_family"/>
</dbReference>
<dbReference type="SUPFAM" id="SSF88723">
    <property type="entry name" value="PIN domain-like"/>
    <property type="match status" value="1"/>
</dbReference>
<evidence type="ECO:0000313" key="10">
    <source>
        <dbReference type="EMBL" id="VFJ98434.1"/>
    </source>
</evidence>
<comment type="cofactor">
    <cofactor evidence="1 8">
        <name>Mg(2+)</name>
        <dbReference type="ChEBI" id="CHEBI:18420"/>
    </cofactor>
</comment>
<evidence type="ECO:0000256" key="6">
    <source>
        <dbReference type="ARBA" id="ARBA00022842"/>
    </source>
</evidence>
<dbReference type="InterPro" id="IPR002716">
    <property type="entry name" value="PIN_dom"/>
</dbReference>
<comment type="similarity">
    <text evidence="7 8">Belongs to the PINc/VapC protein family.</text>
</comment>
<evidence type="ECO:0000313" key="12">
    <source>
        <dbReference type="EMBL" id="VFK03501.1"/>
    </source>
</evidence>
<dbReference type="EMBL" id="CAADFG010000140">
    <property type="protein sequence ID" value="VFJ98534.1"/>
    <property type="molecule type" value="Genomic_DNA"/>
</dbReference>
<evidence type="ECO:0000256" key="7">
    <source>
        <dbReference type="ARBA" id="ARBA00038093"/>
    </source>
</evidence>
<evidence type="ECO:0000313" key="11">
    <source>
        <dbReference type="EMBL" id="VFJ98534.1"/>
    </source>
</evidence>
<dbReference type="GO" id="GO:0016787">
    <property type="term" value="F:hydrolase activity"/>
    <property type="evidence" value="ECO:0007669"/>
    <property type="project" value="UniProtKB-KW"/>
</dbReference>
<keyword evidence="5 8" id="KW-0378">Hydrolase</keyword>
<gene>
    <name evidence="8" type="primary">vapC</name>
    <name evidence="11" type="ORF">BECKH772A_GA0070896_101405</name>
    <name evidence="10" type="ORF">BECKH772B_GA0070898_101345</name>
    <name evidence="12" type="ORF">BECKH772C_GA0070978_101326</name>
</gene>
<dbReference type="InterPro" id="IPR029060">
    <property type="entry name" value="PIN-like_dom_sf"/>
</dbReference>
<dbReference type="Pfam" id="PF01850">
    <property type="entry name" value="PIN"/>
    <property type="match status" value="1"/>
</dbReference>
<dbReference type="GO" id="GO:0004540">
    <property type="term" value="F:RNA nuclease activity"/>
    <property type="evidence" value="ECO:0007669"/>
    <property type="project" value="InterPro"/>
</dbReference>
<sequence length="129" mass="14790">MLDTNICIYILKNRPSGLRDRLETSVIPAISSVVYAELCYGVEESLPHLQESRRKQLHQFIDLLEVMDWDNTAARHYAEIRSTLKRQGTPIGNMDLLIAAHARSLDRVLVTNNIGEFTRVDGLRLENWV</sequence>
<evidence type="ECO:0000256" key="4">
    <source>
        <dbReference type="ARBA" id="ARBA00022723"/>
    </source>
</evidence>
<keyword evidence="4 8" id="KW-0479">Metal-binding</keyword>
<proteinExistence type="inferred from homology"/>
<name>A0A450V129_9GAMM</name>
<evidence type="ECO:0000256" key="5">
    <source>
        <dbReference type="ARBA" id="ARBA00022801"/>
    </source>
</evidence>
<accession>A0A450V129</accession>
<comment type="function">
    <text evidence="8">Toxic component of a toxin-antitoxin (TA) system. An RNase.</text>
</comment>
<feature type="domain" description="PIN" evidence="9">
    <location>
        <begin position="1"/>
        <end position="122"/>
    </location>
</feature>
<dbReference type="GO" id="GO:0090729">
    <property type="term" value="F:toxin activity"/>
    <property type="evidence" value="ECO:0007669"/>
    <property type="project" value="UniProtKB-KW"/>
</dbReference>
<reference evidence="11" key="1">
    <citation type="submission" date="2019-02" db="EMBL/GenBank/DDBJ databases">
        <authorList>
            <person name="Gruber-Vodicka R. H."/>
            <person name="Seah K. B. B."/>
        </authorList>
    </citation>
    <scope>NUCLEOTIDE SEQUENCE</scope>
    <source>
        <strain evidence="12">BECK_SA2B12</strain>
        <strain evidence="11">BECK_SA2B15</strain>
        <strain evidence="10">BECK_SA2B20</strain>
    </source>
</reference>
<dbReference type="PANTHER" id="PTHR33653:SF1">
    <property type="entry name" value="RIBONUCLEASE VAPC2"/>
    <property type="match status" value="1"/>
</dbReference>
<feature type="binding site" evidence="8">
    <location>
        <position position="95"/>
    </location>
    <ligand>
        <name>Mg(2+)</name>
        <dbReference type="ChEBI" id="CHEBI:18420"/>
    </ligand>
</feature>
<evidence type="ECO:0000256" key="3">
    <source>
        <dbReference type="ARBA" id="ARBA00022722"/>
    </source>
</evidence>
<dbReference type="HAMAP" id="MF_00265">
    <property type="entry name" value="VapC_Nob1"/>
    <property type="match status" value="1"/>
</dbReference>
<evidence type="ECO:0000256" key="1">
    <source>
        <dbReference type="ARBA" id="ARBA00001946"/>
    </source>
</evidence>
<dbReference type="EMBL" id="CAADFJ010000132">
    <property type="protein sequence ID" value="VFK03501.1"/>
    <property type="molecule type" value="Genomic_DNA"/>
</dbReference>
<dbReference type="CDD" id="cd09881">
    <property type="entry name" value="PIN_VapC4-5_FitB-like"/>
    <property type="match status" value="1"/>
</dbReference>
<keyword evidence="11" id="KW-0255">Endonuclease</keyword>
<evidence type="ECO:0000259" key="9">
    <source>
        <dbReference type="Pfam" id="PF01850"/>
    </source>
</evidence>
<keyword evidence="3 8" id="KW-0540">Nuclease</keyword>
<dbReference type="EMBL" id="CAADFI010000134">
    <property type="protein sequence ID" value="VFJ98434.1"/>
    <property type="molecule type" value="Genomic_DNA"/>
</dbReference>
<organism evidence="11">
    <name type="scientific">Candidatus Kentrum eta</name>
    <dbReference type="NCBI Taxonomy" id="2126337"/>
    <lineage>
        <taxon>Bacteria</taxon>
        <taxon>Pseudomonadati</taxon>
        <taxon>Pseudomonadota</taxon>
        <taxon>Gammaproteobacteria</taxon>
        <taxon>Candidatus Kentrum</taxon>
    </lineage>
</organism>
<dbReference type="PANTHER" id="PTHR33653">
    <property type="entry name" value="RIBONUCLEASE VAPC2"/>
    <property type="match status" value="1"/>
</dbReference>
<keyword evidence="8" id="KW-0800">Toxin</keyword>
<keyword evidence="6 8" id="KW-0460">Magnesium</keyword>
<dbReference type="Gene3D" id="3.40.50.1010">
    <property type="entry name" value="5'-nuclease"/>
    <property type="match status" value="1"/>
</dbReference>
<feature type="binding site" evidence="8">
    <location>
        <position position="3"/>
    </location>
    <ligand>
        <name>Mg(2+)</name>
        <dbReference type="ChEBI" id="CHEBI:18420"/>
    </ligand>
</feature>
<dbReference type="GO" id="GO:0004519">
    <property type="term" value="F:endonuclease activity"/>
    <property type="evidence" value="ECO:0007669"/>
    <property type="project" value="UniProtKB-KW"/>
</dbReference>
<dbReference type="AlphaFoldDB" id="A0A450V129"/>